<evidence type="ECO:0000256" key="1">
    <source>
        <dbReference type="ARBA" id="ARBA00004642"/>
    </source>
</evidence>
<dbReference type="Proteomes" id="UP000271098">
    <property type="component" value="Unassembled WGS sequence"/>
</dbReference>
<evidence type="ECO:0000256" key="2">
    <source>
        <dbReference type="ARBA" id="ARBA00022884"/>
    </source>
</evidence>
<dbReference type="PROSITE" id="PS50102">
    <property type="entry name" value="RRM"/>
    <property type="match status" value="1"/>
</dbReference>
<keyword evidence="3" id="KW-0539">Nucleus</keyword>
<protein>
    <submittedName>
        <fullName evidence="8">RRM domain-containing protein</fullName>
    </submittedName>
</protein>
<dbReference type="WBParaSite" id="GPUH_0001294701-mRNA-1">
    <property type="protein sequence ID" value="GPUH_0001294701-mRNA-1"/>
    <property type="gene ID" value="GPUH_0001294701"/>
</dbReference>
<comment type="subcellular location">
    <subcellularLocation>
        <location evidence="1">Nucleus</location>
        <location evidence="1">Nucleoplasm</location>
    </subcellularLocation>
</comment>
<keyword evidence="7" id="KW-1185">Reference proteome</keyword>
<dbReference type="InterPro" id="IPR012677">
    <property type="entry name" value="Nucleotide-bd_a/b_plait_sf"/>
</dbReference>
<dbReference type="SUPFAM" id="SSF54928">
    <property type="entry name" value="RNA-binding domain, RBD"/>
    <property type="match status" value="1"/>
</dbReference>
<reference evidence="8" key="1">
    <citation type="submission" date="2016-06" db="UniProtKB">
        <authorList>
            <consortium name="WormBaseParasite"/>
        </authorList>
    </citation>
    <scope>IDENTIFICATION</scope>
</reference>
<name>A0A183DW42_9BILA</name>
<feature type="domain" description="RRM" evidence="5">
    <location>
        <begin position="7"/>
        <end position="85"/>
    </location>
</feature>
<dbReference type="Gene3D" id="3.30.70.330">
    <property type="match status" value="1"/>
</dbReference>
<organism evidence="8">
    <name type="scientific">Gongylonema pulchrum</name>
    <dbReference type="NCBI Taxonomy" id="637853"/>
    <lineage>
        <taxon>Eukaryota</taxon>
        <taxon>Metazoa</taxon>
        <taxon>Ecdysozoa</taxon>
        <taxon>Nematoda</taxon>
        <taxon>Chromadorea</taxon>
        <taxon>Rhabditida</taxon>
        <taxon>Spirurina</taxon>
        <taxon>Spiruromorpha</taxon>
        <taxon>Spiruroidea</taxon>
        <taxon>Gongylonematidae</taxon>
        <taxon>Gongylonema</taxon>
    </lineage>
</organism>
<dbReference type="Pfam" id="PF00076">
    <property type="entry name" value="RRM_1"/>
    <property type="match status" value="1"/>
</dbReference>
<dbReference type="GO" id="GO:0000381">
    <property type="term" value="P:regulation of alternative mRNA splicing, via spliceosome"/>
    <property type="evidence" value="ECO:0007669"/>
    <property type="project" value="TreeGrafter"/>
</dbReference>
<dbReference type="InterPro" id="IPR000504">
    <property type="entry name" value="RRM_dom"/>
</dbReference>
<gene>
    <name evidence="6" type="ORF">GPUH_LOCUS12933</name>
</gene>
<dbReference type="EMBL" id="UYRT01079748">
    <property type="protein sequence ID" value="VDN21320.1"/>
    <property type="molecule type" value="Genomic_DNA"/>
</dbReference>
<dbReference type="GO" id="GO:0005654">
    <property type="term" value="C:nucleoplasm"/>
    <property type="evidence" value="ECO:0007669"/>
    <property type="project" value="UniProtKB-SubCell"/>
</dbReference>
<dbReference type="PANTHER" id="PTHR13798:SF11">
    <property type="entry name" value="RNA-BINDING PROTEIN 7-RELATED"/>
    <property type="match status" value="1"/>
</dbReference>
<evidence type="ECO:0000256" key="4">
    <source>
        <dbReference type="PROSITE-ProRule" id="PRU00176"/>
    </source>
</evidence>
<dbReference type="InterPro" id="IPR035979">
    <property type="entry name" value="RBD_domain_sf"/>
</dbReference>
<reference evidence="6 7" key="2">
    <citation type="submission" date="2018-11" db="EMBL/GenBank/DDBJ databases">
        <authorList>
            <consortium name="Pathogen Informatics"/>
        </authorList>
    </citation>
    <scope>NUCLEOTIDE SEQUENCE [LARGE SCALE GENOMIC DNA]</scope>
</reference>
<evidence type="ECO:0000313" key="6">
    <source>
        <dbReference type="EMBL" id="VDN21320.1"/>
    </source>
</evidence>
<dbReference type="SMART" id="SM00360">
    <property type="entry name" value="RRM"/>
    <property type="match status" value="1"/>
</dbReference>
<dbReference type="InterPro" id="IPR052285">
    <property type="entry name" value="NEXT_complex_subunit"/>
</dbReference>
<keyword evidence="2 4" id="KW-0694">RNA-binding</keyword>
<sequence>MSAVAERTCYVSNLDEKVTQELLTELFIQAGPLDRVILRENGTTASPHRYALAIFLHEVSVPFACDVMDRIALFGKAISVQPKQGTSQVSWFAFLHTVENSDHSFF</sequence>
<dbReference type="OrthoDB" id="407442at2759"/>
<accession>A0A183DW42</accession>
<dbReference type="GO" id="GO:0003727">
    <property type="term" value="F:single-stranded RNA binding"/>
    <property type="evidence" value="ECO:0007669"/>
    <property type="project" value="TreeGrafter"/>
</dbReference>
<proteinExistence type="predicted"/>
<evidence type="ECO:0000259" key="5">
    <source>
        <dbReference type="PROSITE" id="PS50102"/>
    </source>
</evidence>
<evidence type="ECO:0000313" key="8">
    <source>
        <dbReference type="WBParaSite" id="GPUH_0001294701-mRNA-1"/>
    </source>
</evidence>
<evidence type="ECO:0000256" key="3">
    <source>
        <dbReference type="ARBA" id="ARBA00023242"/>
    </source>
</evidence>
<dbReference type="PANTHER" id="PTHR13798">
    <property type="entry name" value="RNA BINDING MOTIF RBM PROTEIN -RELATED"/>
    <property type="match status" value="1"/>
</dbReference>
<dbReference type="AlphaFoldDB" id="A0A183DW42"/>
<evidence type="ECO:0000313" key="7">
    <source>
        <dbReference type="Proteomes" id="UP000271098"/>
    </source>
</evidence>